<feature type="transmembrane region" description="Helical" evidence="1">
    <location>
        <begin position="12"/>
        <end position="30"/>
    </location>
</feature>
<protein>
    <submittedName>
        <fullName evidence="2">Uncharacterized protein</fullName>
    </submittedName>
</protein>
<evidence type="ECO:0000256" key="1">
    <source>
        <dbReference type="SAM" id="Phobius"/>
    </source>
</evidence>
<organism evidence="2 3">
    <name type="scientific">Flavobacterium araucananum</name>
    <dbReference type="NCBI Taxonomy" id="946678"/>
    <lineage>
        <taxon>Bacteria</taxon>
        <taxon>Pseudomonadati</taxon>
        <taxon>Bacteroidota</taxon>
        <taxon>Flavobacteriia</taxon>
        <taxon>Flavobacteriales</taxon>
        <taxon>Flavobacteriaceae</taxon>
        <taxon>Flavobacterium</taxon>
    </lineage>
</organism>
<keyword evidence="1" id="KW-0812">Transmembrane</keyword>
<accession>A0A227PJD8</accession>
<dbReference type="RefSeq" id="WP_089478242.1">
    <property type="nucleotide sequence ID" value="NZ_MUGS01000004.1"/>
</dbReference>
<evidence type="ECO:0000313" key="3">
    <source>
        <dbReference type="Proteomes" id="UP000214684"/>
    </source>
</evidence>
<keyword evidence="1" id="KW-1133">Transmembrane helix</keyword>
<dbReference type="OrthoDB" id="1522859at2"/>
<keyword evidence="3" id="KW-1185">Reference proteome</keyword>
<comment type="caution">
    <text evidence="2">The sequence shown here is derived from an EMBL/GenBank/DDBJ whole genome shotgun (WGS) entry which is preliminary data.</text>
</comment>
<reference evidence="2 3" key="1">
    <citation type="submission" date="2016-11" db="EMBL/GenBank/DDBJ databases">
        <title>Whole genomes of Flavobacteriaceae.</title>
        <authorList>
            <person name="Stine C."/>
            <person name="Li C."/>
            <person name="Tadesse D."/>
        </authorList>
    </citation>
    <scope>NUCLEOTIDE SEQUENCE [LARGE SCALE GENOMIC DNA]</scope>
    <source>
        <strain evidence="2 3">DSM 24704</strain>
    </source>
</reference>
<keyword evidence="1" id="KW-0472">Membrane</keyword>
<sequence>MMNSKKSNVRTIWKYFLLLPIMVLFTWFIYQPAAQSQTVSSNSKKESNQHLNIQNEMKTEGNWFATIQGETVNIEFRGSKNNSSSNSFELSDFSNLPRDKQGDFTLIREAGTMSFVGKFDGNKGTGTYNFTPDKEYAAALVKEGVVSTKDSDLMIFFLMNVKASYVQMLKKNGYNNLDIDQILPLVSLHIDEAYITSIKEAGVTAIDLDQLLAFKSLSISKEFIVEIHNAGYKNNTPDDIIALKSQGIGVK</sequence>
<evidence type="ECO:0000313" key="2">
    <source>
        <dbReference type="EMBL" id="OXG09155.1"/>
    </source>
</evidence>
<gene>
    <name evidence="2" type="ORF">B0A64_03935</name>
</gene>
<name>A0A227PJD8_9FLAO</name>
<dbReference type="AlphaFoldDB" id="A0A227PJD8"/>
<dbReference type="Proteomes" id="UP000214684">
    <property type="component" value="Unassembled WGS sequence"/>
</dbReference>
<dbReference type="EMBL" id="MUGS01000004">
    <property type="protein sequence ID" value="OXG09155.1"/>
    <property type="molecule type" value="Genomic_DNA"/>
</dbReference>
<proteinExistence type="predicted"/>